<feature type="transmembrane region" description="Helical" evidence="1">
    <location>
        <begin position="51"/>
        <end position="70"/>
    </location>
</feature>
<keyword evidence="1" id="KW-0812">Transmembrane</keyword>
<dbReference type="EMBL" id="AP022564">
    <property type="protein sequence ID" value="BBX23744.1"/>
    <property type="molecule type" value="Genomic_DNA"/>
</dbReference>
<evidence type="ECO:0000313" key="2">
    <source>
        <dbReference type="EMBL" id="BBX23744.1"/>
    </source>
</evidence>
<keyword evidence="3" id="KW-1185">Reference proteome</keyword>
<keyword evidence="1" id="KW-0472">Membrane</keyword>
<evidence type="ECO:0000313" key="3">
    <source>
        <dbReference type="Proteomes" id="UP000467636"/>
    </source>
</evidence>
<sequence length="84" mass="9219">MVMLAIAIPVDPRKNTKSKWLYWLVGPIACAALFAFGLYDSIKNPGVSDLIGVIVGGAFFAYLGFGVGYIRKRWPIGRWPGSRS</sequence>
<accession>A0AAD1MJ84</accession>
<organism evidence="2 3">
    <name type="scientific">Mycolicibacter terrae</name>
    <dbReference type="NCBI Taxonomy" id="1788"/>
    <lineage>
        <taxon>Bacteria</taxon>
        <taxon>Bacillati</taxon>
        <taxon>Actinomycetota</taxon>
        <taxon>Actinomycetes</taxon>
        <taxon>Mycobacteriales</taxon>
        <taxon>Mycobacteriaceae</taxon>
        <taxon>Mycolicibacter</taxon>
    </lineage>
</organism>
<dbReference type="Proteomes" id="UP000467636">
    <property type="component" value="Chromosome"/>
</dbReference>
<feature type="transmembrane region" description="Helical" evidence="1">
    <location>
        <begin position="20"/>
        <end position="39"/>
    </location>
</feature>
<gene>
    <name evidence="2" type="ORF">MTER_31550</name>
</gene>
<name>A0AAD1MJ84_9MYCO</name>
<reference evidence="2 3" key="1">
    <citation type="journal article" date="2019" name="Emerg. Microbes Infect.">
        <title>Comprehensive subspecies identification of 175 nontuberculous mycobacteria species based on 7547 genomic profiles.</title>
        <authorList>
            <person name="Matsumoto Y."/>
            <person name="Kinjo T."/>
            <person name="Motooka D."/>
            <person name="Nabeya D."/>
            <person name="Jung N."/>
            <person name="Uechi K."/>
            <person name="Horii T."/>
            <person name="Iida T."/>
            <person name="Fujita J."/>
            <person name="Nakamura S."/>
        </authorList>
    </citation>
    <scope>NUCLEOTIDE SEQUENCE [LARGE SCALE GENOMIC DNA]</scope>
    <source>
        <strain evidence="2 3">JCM 12143</strain>
    </source>
</reference>
<proteinExistence type="predicted"/>
<evidence type="ECO:0008006" key="4">
    <source>
        <dbReference type="Google" id="ProtNLM"/>
    </source>
</evidence>
<keyword evidence="1" id="KW-1133">Transmembrane helix</keyword>
<dbReference type="AlphaFoldDB" id="A0AAD1MJ84"/>
<protein>
    <recommendedName>
        <fullName evidence="4">Transmembrane protein</fullName>
    </recommendedName>
</protein>
<evidence type="ECO:0000256" key="1">
    <source>
        <dbReference type="SAM" id="Phobius"/>
    </source>
</evidence>